<feature type="transmembrane region" description="Helical" evidence="1">
    <location>
        <begin position="64"/>
        <end position="82"/>
    </location>
</feature>
<dbReference type="AlphaFoldDB" id="A0A8H7DFW2"/>
<proteinExistence type="predicted"/>
<dbReference type="PANTHER" id="PTHR35043:SF7">
    <property type="entry name" value="TRANSCRIPTION FACTOR DOMAIN-CONTAINING PROTEIN"/>
    <property type="match status" value="1"/>
</dbReference>
<evidence type="ECO:0000256" key="1">
    <source>
        <dbReference type="SAM" id="Phobius"/>
    </source>
</evidence>
<reference evidence="2" key="1">
    <citation type="submission" date="2020-05" db="EMBL/GenBank/DDBJ databases">
        <title>Mycena genomes resolve the evolution of fungal bioluminescence.</title>
        <authorList>
            <person name="Tsai I.J."/>
        </authorList>
    </citation>
    <scope>NUCLEOTIDE SEQUENCE</scope>
    <source>
        <strain evidence="2">160909Yilan</strain>
    </source>
</reference>
<evidence type="ECO:0000313" key="2">
    <source>
        <dbReference type="EMBL" id="KAF7369926.1"/>
    </source>
</evidence>
<feature type="transmembrane region" description="Helical" evidence="1">
    <location>
        <begin position="192"/>
        <end position="210"/>
    </location>
</feature>
<dbReference type="EMBL" id="JACAZH010000004">
    <property type="protein sequence ID" value="KAF7369926.1"/>
    <property type="molecule type" value="Genomic_DNA"/>
</dbReference>
<evidence type="ECO:0000313" key="3">
    <source>
        <dbReference type="Proteomes" id="UP000623467"/>
    </source>
</evidence>
<dbReference type="Proteomes" id="UP000623467">
    <property type="component" value="Unassembled WGS sequence"/>
</dbReference>
<comment type="caution">
    <text evidence="2">The sequence shown here is derived from an EMBL/GenBank/DDBJ whole genome shotgun (WGS) entry which is preliminary data.</text>
</comment>
<keyword evidence="1" id="KW-0812">Transmembrane</keyword>
<protein>
    <submittedName>
        <fullName evidence="2">Uncharacterized protein</fullName>
    </submittedName>
</protein>
<name>A0A8H7DFW2_9AGAR</name>
<dbReference type="PANTHER" id="PTHR35043">
    <property type="entry name" value="TRANSCRIPTION FACTOR DOMAIN-CONTAINING PROTEIN"/>
    <property type="match status" value="1"/>
</dbReference>
<sequence length="265" mass="29301">MGGFISSAGFPIATTQQLGSVNEKEIEGKSKGDALSKGVALLQGVWFTVQCLARAHQRLAVMQLEVTTLAFAIANVFIWLLWWDKPLDVQCAIVLGTPSESAVPRAMIPVQFPRSRQPFWEALFGFNRSDHPSLPYISILLFWSLPQSDDDEIKGFGITTLVSAVFGAVHRAAWHATFPTAVEMWLWRSSSSVIATIPSLVSLIFLMAMARKSFYDTKLGSMAAKIFSHDVVARHMLIVLSTILASRPLDYVYSAYLEKFNLATA</sequence>
<keyword evidence="1" id="KW-1133">Transmembrane helix</keyword>
<accession>A0A8H7DFW2</accession>
<dbReference type="OrthoDB" id="9451547at2759"/>
<organism evidence="2 3">
    <name type="scientific">Mycena sanguinolenta</name>
    <dbReference type="NCBI Taxonomy" id="230812"/>
    <lineage>
        <taxon>Eukaryota</taxon>
        <taxon>Fungi</taxon>
        <taxon>Dikarya</taxon>
        <taxon>Basidiomycota</taxon>
        <taxon>Agaricomycotina</taxon>
        <taxon>Agaricomycetes</taxon>
        <taxon>Agaricomycetidae</taxon>
        <taxon>Agaricales</taxon>
        <taxon>Marasmiineae</taxon>
        <taxon>Mycenaceae</taxon>
        <taxon>Mycena</taxon>
    </lineage>
</organism>
<keyword evidence="1" id="KW-0472">Membrane</keyword>
<keyword evidence="3" id="KW-1185">Reference proteome</keyword>
<gene>
    <name evidence="2" type="ORF">MSAN_00622100</name>
</gene>